<sequence>MPRFLLLSLLFVSSLARAAIPALPAAALDDDKAMDRAMPVLAEAALAAQREGEDRGAYLNDRFRLQMVAGRHPEALDSLRAWRAYQAAKGLPSASGFVQYEIVLAAQRDAAAGKAIDAAFEQAFGSVYGGLDDLTAGEARFSFGAYLPGFEAELRRQLDTSRGQRELTQAQAVALVRAYQVHRAYALLLPRVPSALAADDARRYVQEEVRVAVPDGSQVVALVVRPRKAAAALPTLMNFSIYADRDGKLDDLRYSAARGYAGVAAFSRGKLGSPDPIVPYEAEGSAAVAVIDWISRQAWSDGRVGMYGGSYEGYTQWAAAKIGHPALRAIMPSVPVMPGNDVPMEGGIFQSFVYRWIPHVTRNDTMDHEVNNDHARWQALDREAYRSGRAYRDLPKIDGQANPLFDRWMQHPTYDAYWQAMTPQGREFARIDIPVLTTTGYYDGCLLSAVHYFQQHTRYNPRADHTLVVGPYDHLSGQFRSGPELLGYALDPSAAMDMRALRYAWYDHQFKGAQRPALLKDRVNYQVMGADTWRHAPTLEAMGPERRIFHFGAARDDGRYGLVTVRDRAASAIPLRVDLADRSDADREFSSLILSPTLDAANAIVLATEPMAAATEFSGLFSAHLDFSTNKRDFDLSLSLYEQLADGRYLQLSYVMARASQLQDPSRRKLLTPGKRYRWDVPARRLAGRQLAPGSRLVAVLGVVKSPGAQVNLGSGKPVAEETVADAGEPLEILWHPGSRLEIPVRP</sequence>
<dbReference type="NCBIfam" id="TIGR00976">
    <property type="entry name" value="CocE_NonD"/>
    <property type="match status" value="1"/>
</dbReference>
<dbReference type="EMBL" id="SMDR01000001">
    <property type="protein sequence ID" value="TNJ35003.1"/>
    <property type="molecule type" value="Genomic_DNA"/>
</dbReference>
<evidence type="ECO:0000259" key="3">
    <source>
        <dbReference type="SMART" id="SM00939"/>
    </source>
</evidence>
<dbReference type="Gene3D" id="3.40.50.1820">
    <property type="entry name" value="alpha/beta hydrolase"/>
    <property type="match status" value="1"/>
</dbReference>
<evidence type="ECO:0000256" key="2">
    <source>
        <dbReference type="SAM" id="SignalP"/>
    </source>
</evidence>
<dbReference type="AlphaFoldDB" id="A0A5C4RUJ0"/>
<keyword evidence="1 4" id="KW-0378">Hydrolase</keyword>
<gene>
    <name evidence="4" type="ORF">E1B00_04290</name>
</gene>
<organism evidence="4 5">
    <name type="scientific">Arenimonas terrae</name>
    <dbReference type="NCBI Taxonomy" id="2546226"/>
    <lineage>
        <taxon>Bacteria</taxon>
        <taxon>Pseudomonadati</taxon>
        <taxon>Pseudomonadota</taxon>
        <taxon>Gammaproteobacteria</taxon>
        <taxon>Lysobacterales</taxon>
        <taxon>Lysobacteraceae</taxon>
        <taxon>Arenimonas</taxon>
    </lineage>
</organism>
<dbReference type="InterPro" id="IPR013736">
    <property type="entry name" value="Xaa-Pro_dipept_C"/>
</dbReference>
<dbReference type="Gene3D" id="2.60.120.260">
    <property type="entry name" value="Galactose-binding domain-like"/>
    <property type="match status" value="1"/>
</dbReference>
<protein>
    <submittedName>
        <fullName evidence="4">CocE/NonD family hydrolase</fullName>
    </submittedName>
</protein>
<dbReference type="Proteomes" id="UP000305760">
    <property type="component" value="Unassembled WGS sequence"/>
</dbReference>
<dbReference type="Pfam" id="PF02129">
    <property type="entry name" value="Peptidase_S15"/>
    <property type="match status" value="1"/>
</dbReference>
<evidence type="ECO:0000313" key="4">
    <source>
        <dbReference type="EMBL" id="TNJ35003.1"/>
    </source>
</evidence>
<keyword evidence="5" id="KW-1185">Reference proteome</keyword>
<dbReference type="SMART" id="SM00939">
    <property type="entry name" value="PepX_C"/>
    <property type="match status" value="1"/>
</dbReference>
<dbReference type="SUPFAM" id="SSF53474">
    <property type="entry name" value="alpha/beta-Hydrolases"/>
    <property type="match status" value="1"/>
</dbReference>
<dbReference type="SUPFAM" id="SSF49785">
    <property type="entry name" value="Galactose-binding domain-like"/>
    <property type="match status" value="1"/>
</dbReference>
<dbReference type="InterPro" id="IPR008979">
    <property type="entry name" value="Galactose-bd-like_sf"/>
</dbReference>
<keyword evidence="2" id="KW-0732">Signal</keyword>
<proteinExistence type="predicted"/>
<name>A0A5C4RUJ0_9GAMM</name>
<dbReference type="InterPro" id="IPR005674">
    <property type="entry name" value="CocE/Ser_esterase"/>
</dbReference>
<dbReference type="RefSeq" id="WP_139446048.1">
    <property type="nucleotide sequence ID" value="NZ_SMDR01000001.1"/>
</dbReference>
<dbReference type="InterPro" id="IPR000383">
    <property type="entry name" value="Xaa-Pro-like_dom"/>
</dbReference>
<dbReference type="Gene3D" id="1.10.3020.10">
    <property type="entry name" value="alpha-amino acid ester hydrolase ( Helical cap domain)"/>
    <property type="match status" value="1"/>
</dbReference>
<reference evidence="4 5" key="1">
    <citation type="submission" date="2019-03" db="EMBL/GenBank/DDBJ databases">
        <title>Arenimonas daejeonensis sp. nov., isolated from compost.</title>
        <authorList>
            <person name="Jeon C.O."/>
        </authorList>
    </citation>
    <scope>NUCLEOTIDE SEQUENCE [LARGE SCALE GENOMIC DNA]</scope>
    <source>
        <strain evidence="4 5">R29</strain>
    </source>
</reference>
<accession>A0A5C4RUJ0</accession>
<feature type="chain" id="PRO_5022758034" evidence="2">
    <location>
        <begin position="19"/>
        <end position="747"/>
    </location>
</feature>
<dbReference type="Pfam" id="PF08530">
    <property type="entry name" value="PepX_C"/>
    <property type="match status" value="1"/>
</dbReference>
<evidence type="ECO:0000256" key="1">
    <source>
        <dbReference type="ARBA" id="ARBA00022801"/>
    </source>
</evidence>
<dbReference type="GO" id="GO:0008239">
    <property type="term" value="F:dipeptidyl-peptidase activity"/>
    <property type="evidence" value="ECO:0007669"/>
    <property type="project" value="InterPro"/>
</dbReference>
<evidence type="ECO:0000313" key="5">
    <source>
        <dbReference type="Proteomes" id="UP000305760"/>
    </source>
</evidence>
<feature type="domain" description="Xaa-Pro dipeptidyl-peptidase C-terminal" evidence="3">
    <location>
        <begin position="503"/>
        <end position="734"/>
    </location>
</feature>
<dbReference type="OrthoDB" id="9806163at2"/>
<dbReference type="InterPro" id="IPR029058">
    <property type="entry name" value="AB_hydrolase_fold"/>
</dbReference>
<feature type="signal peptide" evidence="2">
    <location>
        <begin position="1"/>
        <end position="18"/>
    </location>
</feature>
<comment type="caution">
    <text evidence="4">The sequence shown here is derived from an EMBL/GenBank/DDBJ whole genome shotgun (WGS) entry which is preliminary data.</text>
</comment>